<evidence type="ECO:0000313" key="2">
    <source>
        <dbReference type="Proteomes" id="UP001108025"/>
    </source>
</evidence>
<name>A0A9Q3UZK3_9FLAO</name>
<sequence length="159" mass="18318">MNTNTLPTNTATQKRLSAYQSEIKPIYNNAQFSFSMLVFCQQLITSLYDCKLTTKAEYDQFMVDMFYSSKAIDENLQSKYMTDSIIELTILLSEAKTLYEMGSLSYSEYLSMFLTVKGKFQQKFKLLSKTYLVHLSEMSKANSSRINKLRASFATLNDN</sequence>
<dbReference type="EMBL" id="JAJNAY010000001">
    <property type="protein sequence ID" value="MCD1115597.1"/>
    <property type="molecule type" value="Genomic_DNA"/>
</dbReference>
<keyword evidence="2" id="KW-1185">Reference proteome</keyword>
<comment type="caution">
    <text evidence="1">The sequence shown here is derived from an EMBL/GenBank/DDBJ whole genome shotgun (WGS) entry which is preliminary data.</text>
</comment>
<proteinExistence type="predicted"/>
<gene>
    <name evidence="1" type="ORF">LO744_01735</name>
</gene>
<accession>A0A9Q3UZK3</accession>
<dbReference type="Proteomes" id="UP001108025">
    <property type="component" value="Unassembled WGS sequence"/>
</dbReference>
<organism evidence="1 2">
    <name type="scientific">Chryseobacterium turcicum</name>
    <dbReference type="NCBI Taxonomy" id="2898076"/>
    <lineage>
        <taxon>Bacteria</taxon>
        <taxon>Pseudomonadati</taxon>
        <taxon>Bacteroidota</taxon>
        <taxon>Flavobacteriia</taxon>
        <taxon>Flavobacteriales</taxon>
        <taxon>Weeksellaceae</taxon>
        <taxon>Chryseobacterium group</taxon>
        <taxon>Chryseobacterium</taxon>
    </lineage>
</organism>
<reference evidence="1" key="1">
    <citation type="submission" date="2021-11" db="EMBL/GenBank/DDBJ databases">
        <title>Description of novel Chryseobacterium species.</title>
        <authorList>
            <person name="Saticioglu I.B."/>
            <person name="Ay H."/>
            <person name="Altun S."/>
            <person name="Duman M."/>
        </authorList>
    </citation>
    <scope>NUCLEOTIDE SEQUENCE</scope>
    <source>
        <strain evidence="1">C-17</strain>
    </source>
</reference>
<dbReference type="RefSeq" id="WP_230666764.1">
    <property type="nucleotide sequence ID" value="NZ_JAJNAY010000001.1"/>
</dbReference>
<dbReference type="AlphaFoldDB" id="A0A9Q3UZK3"/>
<evidence type="ECO:0000313" key="1">
    <source>
        <dbReference type="EMBL" id="MCD1115597.1"/>
    </source>
</evidence>
<protein>
    <submittedName>
        <fullName evidence="1">Uncharacterized protein</fullName>
    </submittedName>
</protein>